<dbReference type="Pfam" id="PF13524">
    <property type="entry name" value="Glyco_trans_1_2"/>
    <property type="match status" value="1"/>
</dbReference>
<dbReference type="CDD" id="cd00761">
    <property type="entry name" value="Glyco_tranf_GTA_type"/>
    <property type="match status" value="1"/>
</dbReference>
<dbReference type="InterPro" id="IPR055259">
    <property type="entry name" value="YkvP/CgeB_Glyco_trans-like"/>
</dbReference>
<dbReference type="RefSeq" id="WP_354229658.1">
    <property type="nucleotide sequence ID" value="NZ_JBEPSN010000005.1"/>
</dbReference>
<dbReference type="EMBL" id="JBEPSN010000005">
    <property type="protein sequence ID" value="MET4540542.1"/>
    <property type="molecule type" value="Genomic_DNA"/>
</dbReference>
<proteinExistence type="predicted"/>
<comment type="caution">
    <text evidence="2">The sequence shown here is derived from an EMBL/GenBank/DDBJ whole genome shotgun (WGS) entry which is preliminary data.</text>
</comment>
<keyword evidence="3" id="KW-1185">Reference proteome</keyword>
<dbReference type="SUPFAM" id="SSF53448">
    <property type="entry name" value="Nucleotide-diphospho-sugar transferases"/>
    <property type="match status" value="1"/>
</dbReference>
<name>A0ABV2P792_9MICC</name>
<accession>A0ABV2P792</accession>
<dbReference type="GeneID" id="92753267"/>
<dbReference type="Gene3D" id="3.90.550.10">
    <property type="entry name" value="Spore Coat Polysaccharide Biosynthesis Protein SpsA, Chain A"/>
    <property type="match status" value="1"/>
</dbReference>
<gene>
    <name evidence="2" type="ORF">ABIE37_002329</name>
</gene>
<evidence type="ECO:0000259" key="1">
    <source>
        <dbReference type="Pfam" id="PF13524"/>
    </source>
</evidence>
<dbReference type="InterPro" id="IPR029044">
    <property type="entry name" value="Nucleotide-diphossugar_trans"/>
</dbReference>
<evidence type="ECO:0000313" key="3">
    <source>
        <dbReference type="Proteomes" id="UP001549307"/>
    </source>
</evidence>
<feature type="domain" description="Spore protein YkvP/CgeB glycosyl transferase-like" evidence="1">
    <location>
        <begin position="265"/>
        <end position="391"/>
    </location>
</feature>
<dbReference type="Proteomes" id="UP001549307">
    <property type="component" value="Unassembled WGS sequence"/>
</dbReference>
<organism evidence="2 3">
    <name type="scientific">Arthrobacter bambusae</name>
    <dbReference type="NCBI Taxonomy" id="1338426"/>
    <lineage>
        <taxon>Bacteria</taxon>
        <taxon>Bacillati</taxon>
        <taxon>Actinomycetota</taxon>
        <taxon>Actinomycetes</taxon>
        <taxon>Micrococcales</taxon>
        <taxon>Micrococcaceae</taxon>
        <taxon>Arthrobacter</taxon>
    </lineage>
</organism>
<dbReference type="Gene3D" id="3.40.50.2000">
    <property type="entry name" value="Glycogen Phosphorylase B"/>
    <property type="match status" value="1"/>
</dbReference>
<dbReference type="SUPFAM" id="SSF53756">
    <property type="entry name" value="UDP-Glycosyltransferase/glycogen phosphorylase"/>
    <property type="match status" value="1"/>
</dbReference>
<reference evidence="2 3" key="1">
    <citation type="submission" date="2024-06" db="EMBL/GenBank/DDBJ databases">
        <title>Sorghum-associated microbial communities from plants grown in Nebraska, USA.</title>
        <authorList>
            <person name="Schachtman D."/>
        </authorList>
    </citation>
    <scope>NUCLEOTIDE SEQUENCE [LARGE SCALE GENOMIC DNA]</scope>
    <source>
        <strain evidence="2 3">3552</strain>
    </source>
</reference>
<protein>
    <submittedName>
        <fullName evidence="2">Spore maturation protein CgeB</fullName>
    </submittedName>
</protein>
<evidence type="ECO:0000313" key="2">
    <source>
        <dbReference type="EMBL" id="MET4540542.1"/>
    </source>
</evidence>
<sequence length="631" mass="72066">MRQSMDLRTAVWHLRHGGLSQVRKWYRRQKARTVGTVGSAHGTMLRGKDGRSLSFTSFEFPAVVPRRSDLRVGVILDDFSARAFAYEWNLVNLGKDTWRKDLQEQDIDFLFVESAWNGNDGSWKYQLSGKGGPKPEFLNLLQFCRDRGIPTVFWNKEDPPHFEDFLPAARGFDVVFTSDENKIEDYRRELGHDRVAVLPFAAQPAIHNPIRPSEGWHARDVAFAGMYFAHKYPERREQLQLLLDGAIASSEKLSKGLEIFSRQLGGQPEYQFPKPYDSRVVGSLNYDQMLTAYKAYKVFLNVNSVVDSPSMCARRIFEISACGTPVVTTDSPALPRFFPDDEIHSVSTSEQAADVIKALIRSAELNDRSVHLAQRRIWAEHTYSHRAERVLELVMPERQQVITPKRVSALVSTIRPHQLEHVFRTVGGQRGVDVELVLLTHGFDPDISEIERLRHTYNVKQLTLLKEPETTSLGACLNVCVKAARYPVLTKMDDDDYYGPNYLLDQTNALMYSGADVVGKLAHFMYIGSRNAAVLRFDHMEHRFSHMVMGPTIMARRELFQKHPFEDRNRGEDTEFLRSVAESGGKIYSSDRYNYYQHRTGSGHTWTATDDELLASGEIQFWGNPSEHVTL</sequence>